<evidence type="ECO:0000313" key="2">
    <source>
        <dbReference type="EMBL" id="TKS56905.1"/>
    </source>
</evidence>
<dbReference type="InterPro" id="IPR050789">
    <property type="entry name" value="Diverse_Enzym_Activities"/>
</dbReference>
<dbReference type="PANTHER" id="PTHR43283:SF7">
    <property type="entry name" value="BETA-LACTAMASE-RELATED DOMAIN-CONTAINING PROTEIN"/>
    <property type="match status" value="1"/>
</dbReference>
<keyword evidence="3" id="KW-1185">Reference proteome</keyword>
<name>A0A4V6AML9_9FLAO</name>
<proteinExistence type="predicted"/>
<sequence>MRLFIYLLFLLNVTNINSQEKASATYFPPNEPAEWATTNFEAEGWKTPLKDKLYHLLEQENTRAFIVLKEGKILIEEYWGKNFRGADFDKHSYWYWASAGKSLTACLIGIAEQQGLLSLEDPTSQYLGSWTSMPQKREDAIKIKHQLTMTTGLDYTVNNKNCTTADCLKFKAMPGKQWYYHNAPYTLLRQVLETASGHNINQYTQDNIISKIGADGFWKLTKNNNNLYLSTPRSAARFGLLILNRGIWDEQVILKDKNYFEQMTSTSQSINPSYGYLWWLNGKSEIIIPTMTNTIQQDLVPSAPQDMISALGKNGQIIDVVPSKHLVIVRMGEKPNDGMSALIFHRKFWNILHEMIPD</sequence>
<dbReference type="InterPro" id="IPR001466">
    <property type="entry name" value="Beta-lactam-related"/>
</dbReference>
<dbReference type="PANTHER" id="PTHR43283">
    <property type="entry name" value="BETA-LACTAMASE-RELATED"/>
    <property type="match status" value="1"/>
</dbReference>
<accession>A0A4V6AML9</accession>
<dbReference type="Pfam" id="PF00144">
    <property type="entry name" value="Beta-lactamase"/>
    <property type="match status" value="1"/>
</dbReference>
<keyword evidence="2" id="KW-0378">Hydrolase</keyword>
<feature type="domain" description="Beta-lactamase-related" evidence="1">
    <location>
        <begin position="64"/>
        <end position="332"/>
    </location>
</feature>
<evidence type="ECO:0000313" key="3">
    <source>
        <dbReference type="Proteomes" id="UP000306552"/>
    </source>
</evidence>
<organism evidence="2 3">
    <name type="scientific">Mesohalobacter halotolerans</name>
    <dbReference type="NCBI Taxonomy" id="1883405"/>
    <lineage>
        <taxon>Bacteria</taxon>
        <taxon>Pseudomonadati</taxon>
        <taxon>Bacteroidota</taxon>
        <taxon>Flavobacteriia</taxon>
        <taxon>Flavobacteriales</taxon>
        <taxon>Flavobacteriaceae</taxon>
        <taxon>Mesohalobacter</taxon>
    </lineage>
</organism>
<gene>
    <name evidence="2" type="ORF">FCN74_00315</name>
</gene>
<dbReference type="SUPFAM" id="SSF56601">
    <property type="entry name" value="beta-lactamase/transpeptidase-like"/>
    <property type="match status" value="1"/>
</dbReference>
<protein>
    <submittedName>
        <fullName evidence="2">Serine hydrolase</fullName>
    </submittedName>
</protein>
<evidence type="ECO:0000259" key="1">
    <source>
        <dbReference type="Pfam" id="PF00144"/>
    </source>
</evidence>
<comment type="caution">
    <text evidence="2">The sequence shown here is derived from an EMBL/GenBank/DDBJ whole genome shotgun (WGS) entry which is preliminary data.</text>
</comment>
<dbReference type="InterPro" id="IPR012338">
    <property type="entry name" value="Beta-lactam/transpept-like"/>
</dbReference>
<dbReference type="Gene3D" id="3.40.710.10">
    <property type="entry name" value="DD-peptidase/beta-lactamase superfamily"/>
    <property type="match status" value="1"/>
</dbReference>
<dbReference type="EMBL" id="SWMU01000001">
    <property type="protein sequence ID" value="TKS56905.1"/>
    <property type="molecule type" value="Genomic_DNA"/>
</dbReference>
<dbReference type="GO" id="GO:0016787">
    <property type="term" value="F:hydrolase activity"/>
    <property type="evidence" value="ECO:0007669"/>
    <property type="project" value="UniProtKB-KW"/>
</dbReference>
<reference evidence="2 3" key="1">
    <citation type="submission" date="2019-04" db="EMBL/GenBank/DDBJ databases">
        <title>Psychroflexus halotolerans sp. nov., isolated from a marine solar saltern.</title>
        <authorList>
            <person name="Feng X."/>
        </authorList>
    </citation>
    <scope>NUCLEOTIDE SEQUENCE [LARGE SCALE GENOMIC DNA]</scope>
    <source>
        <strain evidence="2 3">WDS2C27</strain>
    </source>
</reference>
<dbReference type="OrthoDB" id="1185352at2"/>
<dbReference type="RefSeq" id="WP_138930609.1">
    <property type="nucleotide sequence ID" value="NZ_SWMU01000001.1"/>
</dbReference>
<dbReference type="AlphaFoldDB" id="A0A4V6AML9"/>
<dbReference type="Proteomes" id="UP000306552">
    <property type="component" value="Unassembled WGS sequence"/>
</dbReference>